<feature type="transmembrane region" description="Helical" evidence="1">
    <location>
        <begin position="73"/>
        <end position="92"/>
    </location>
</feature>
<keyword evidence="1" id="KW-1133">Transmembrane helix</keyword>
<dbReference type="GO" id="GO:0016758">
    <property type="term" value="F:hexosyltransferase activity"/>
    <property type="evidence" value="ECO:0007669"/>
    <property type="project" value="InterPro"/>
</dbReference>
<name>A0A538TIJ6_UNCEI</name>
<dbReference type="GO" id="GO:0005886">
    <property type="term" value="C:plasma membrane"/>
    <property type="evidence" value="ECO:0007669"/>
    <property type="project" value="UniProtKB-SubCell"/>
</dbReference>
<sequence>MSRHGLLLLLGLLLLAAIAAIPALGDLRARTGALLALWAVAHGAYLVAARVATLPAGPPSAIALPAGASPRPAPLWIVVGVAILARLVLIPTEPTLSEDLYRYLWDGRLVAQGVNPYLHAPDDPSLAPFHDQLLDRINHRDVPTIYPPAAELFFGAVARIGPSPLFFKLAMLPLEAALWIALLFLLRRRGLADERLLLFAWNPLVVIESYGSGHVDLMVATFLVLALAMSEARRAASAGVAFAVAILTKYTPLLLVPYLVRKRALALLGVAVAVSALFYLPFGDAGASLWKGLGTYAAHWEFNGSLYPLLRAAGATVKSSRLLLAAALAVAALWISLRARSATGAALGLYTAYLLASPTVYPWYLVPLAALLPLHPNAGLLAFSGLAALSYLPLPAYLATGAWTEPAWIRWVEYGGLAVVAAAAAWIGRRREAQARRAAWASETKPT</sequence>
<dbReference type="EMBL" id="VBOZ01000031">
    <property type="protein sequence ID" value="TMQ63436.1"/>
    <property type="molecule type" value="Genomic_DNA"/>
</dbReference>
<protein>
    <submittedName>
        <fullName evidence="2">DUF2029 domain-containing protein</fullName>
    </submittedName>
</protein>
<reference evidence="2 3" key="1">
    <citation type="journal article" date="2019" name="Nat. Microbiol.">
        <title>Mediterranean grassland soil C-N compound turnover is dependent on rainfall and depth, and is mediated by genomically divergent microorganisms.</title>
        <authorList>
            <person name="Diamond S."/>
            <person name="Andeer P.F."/>
            <person name="Li Z."/>
            <person name="Crits-Christoph A."/>
            <person name="Burstein D."/>
            <person name="Anantharaman K."/>
            <person name="Lane K.R."/>
            <person name="Thomas B.C."/>
            <person name="Pan C."/>
            <person name="Northen T.R."/>
            <person name="Banfield J.F."/>
        </authorList>
    </citation>
    <scope>NUCLEOTIDE SEQUENCE [LARGE SCALE GENOMIC DNA]</scope>
    <source>
        <strain evidence="2">WS_9</strain>
    </source>
</reference>
<dbReference type="Pfam" id="PF26314">
    <property type="entry name" value="MptA_B_family"/>
    <property type="match status" value="1"/>
</dbReference>
<dbReference type="AlphaFoldDB" id="A0A538TIJ6"/>
<feature type="transmembrane region" description="Helical" evidence="1">
    <location>
        <begin position="322"/>
        <end position="339"/>
    </location>
</feature>
<feature type="transmembrane region" description="Helical" evidence="1">
    <location>
        <begin position="35"/>
        <end position="52"/>
    </location>
</feature>
<feature type="transmembrane region" description="Helical" evidence="1">
    <location>
        <begin position="411"/>
        <end position="428"/>
    </location>
</feature>
<dbReference type="Proteomes" id="UP000317691">
    <property type="component" value="Unassembled WGS sequence"/>
</dbReference>
<comment type="caution">
    <text evidence="2">The sequence shown here is derived from an EMBL/GenBank/DDBJ whole genome shotgun (WGS) entry which is preliminary data.</text>
</comment>
<proteinExistence type="predicted"/>
<gene>
    <name evidence="2" type="ORF">E6K79_10180</name>
</gene>
<feature type="transmembrane region" description="Helical" evidence="1">
    <location>
        <begin position="264"/>
        <end position="282"/>
    </location>
</feature>
<feature type="transmembrane region" description="Helical" evidence="1">
    <location>
        <begin position="235"/>
        <end position="257"/>
    </location>
</feature>
<organism evidence="2 3">
    <name type="scientific">Eiseniibacteriota bacterium</name>
    <dbReference type="NCBI Taxonomy" id="2212470"/>
    <lineage>
        <taxon>Bacteria</taxon>
        <taxon>Candidatus Eiseniibacteriota</taxon>
    </lineage>
</organism>
<feature type="transmembrane region" description="Helical" evidence="1">
    <location>
        <begin position="165"/>
        <end position="186"/>
    </location>
</feature>
<accession>A0A538TIJ6</accession>
<feature type="transmembrane region" description="Helical" evidence="1">
    <location>
        <begin position="345"/>
        <end position="366"/>
    </location>
</feature>
<evidence type="ECO:0000313" key="2">
    <source>
        <dbReference type="EMBL" id="TMQ63436.1"/>
    </source>
</evidence>
<evidence type="ECO:0000313" key="3">
    <source>
        <dbReference type="Proteomes" id="UP000317691"/>
    </source>
</evidence>
<evidence type="ECO:0000256" key="1">
    <source>
        <dbReference type="SAM" id="Phobius"/>
    </source>
</evidence>
<keyword evidence="1" id="KW-0472">Membrane</keyword>
<keyword evidence="1" id="KW-0812">Transmembrane</keyword>
<feature type="transmembrane region" description="Helical" evidence="1">
    <location>
        <begin position="198"/>
        <end position="229"/>
    </location>
</feature>